<organism evidence="1 2">
    <name type="scientific">Candidatus Korobacter versatilis</name>
    <dbReference type="NCBI Taxonomy" id="658062"/>
    <lineage>
        <taxon>Bacteria</taxon>
        <taxon>Pseudomonadati</taxon>
        <taxon>Acidobacteriota</taxon>
        <taxon>Terriglobia</taxon>
        <taxon>Terriglobales</taxon>
        <taxon>Candidatus Korobacteraceae</taxon>
        <taxon>Candidatus Korobacter</taxon>
    </lineage>
</organism>
<gene>
    <name evidence="1" type="ORF">HYX28_09240</name>
</gene>
<dbReference type="EMBL" id="JACPNR010000011">
    <property type="protein sequence ID" value="MBI2678953.1"/>
    <property type="molecule type" value="Genomic_DNA"/>
</dbReference>
<accession>A0A932A943</accession>
<reference evidence="1" key="1">
    <citation type="submission" date="2020-07" db="EMBL/GenBank/DDBJ databases">
        <title>Huge and variable diversity of episymbiotic CPR bacteria and DPANN archaea in groundwater ecosystems.</title>
        <authorList>
            <person name="He C.Y."/>
            <person name="Keren R."/>
            <person name="Whittaker M."/>
            <person name="Farag I.F."/>
            <person name="Doudna J."/>
            <person name="Cate J.H.D."/>
            <person name="Banfield J.F."/>
        </authorList>
    </citation>
    <scope>NUCLEOTIDE SEQUENCE</scope>
    <source>
        <strain evidence="1">NC_groundwater_580_Pr5_B-0.1um_64_19</strain>
    </source>
</reference>
<protein>
    <recommendedName>
        <fullName evidence="3">STAS/SEC14 domain-containing protein</fullName>
    </recommendedName>
</protein>
<evidence type="ECO:0000313" key="2">
    <source>
        <dbReference type="Proteomes" id="UP000779809"/>
    </source>
</evidence>
<comment type="caution">
    <text evidence="1">The sequence shown here is derived from an EMBL/GenBank/DDBJ whole genome shotgun (WGS) entry which is preliminary data.</text>
</comment>
<dbReference type="AlphaFoldDB" id="A0A932A943"/>
<proteinExistence type="predicted"/>
<evidence type="ECO:0000313" key="1">
    <source>
        <dbReference type="EMBL" id="MBI2678953.1"/>
    </source>
</evidence>
<evidence type="ECO:0008006" key="3">
    <source>
        <dbReference type="Google" id="ProtNLM"/>
    </source>
</evidence>
<sequence length="122" mass="13980">MERVRFITHKGKQVLLLDYHGLADEAETLAMIEERKRIVTSQPKGSVLTVANVAGARLSKDALTKIKEANVYDLPYVRRAALVGVDERQEKKVEAVETFSHHHHERFATMEEALDWVVREEK</sequence>
<dbReference type="Proteomes" id="UP000779809">
    <property type="component" value="Unassembled WGS sequence"/>
</dbReference>
<name>A0A932A943_9BACT</name>